<protein>
    <submittedName>
        <fullName evidence="2">Uncharacterized protein</fullName>
    </submittedName>
</protein>
<dbReference type="Proteomes" id="UP000479710">
    <property type="component" value="Unassembled WGS sequence"/>
</dbReference>
<reference evidence="2 3" key="1">
    <citation type="submission" date="2019-11" db="EMBL/GenBank/DDBJ databases">
        <title>Whole genome sequence of Oryza granulata.</title>
        <authorList>
            <person name="Li W."/>
        </authorList>
    </citation>
    <scope>NUCLEOTIDE SEQUENCE [LARGE SCALE GENOMIC DNA]</scope>
    <source>
        <strain evidence="3">cv. Menghai</strain>
        <tissue evidence="2">Leaf</tissue>
    </source>
</reference>
<evidence type="ECO:0000313" key="2">
    <source>
        <dbReference type="EMBL" id="KAF0895490.1"/>
    </source>
</evidence>
<proteinExistence type="predicted"/>
<gene>
    <name evidence="2" type="ORF">E2562_013586</name>
</gene>
<evidence type="ECO:0000313" key="3">
    <source>
        <dbReference type="Proteomes" id="UP000479710"/>
    </source>
</evidence>
<dbReference type="AlphaFoldDB" id="A0A6G1C5N5"/>
<evidence type="ECO:0000256" key="1">
    <source>
        <dbReference type="SAM" id="MobiDB-lite"/>
    </source>
</evidence>
<name>A0A6G1C5N5_9ORYZ</name>
<accession>A0A6G1C5N5</accession>
<organism evidence="2 3">
    <name type="scientific">Oryza meyeriana var. granulata</name>
    <dbReference type="NCBI Taxonomy" id="110450"/>
    <lineage>
        <taxon>Eukaryota</taxon>
        <taxon>Viridiplantae</taxon>
        <taxon>Streptophyta</taxon>
        <taxon>Embryophyta</taxon>
        <taxon>Tracheophyta</taxon>
        <taxon>Spermatophyta</taxon>
        <taxon>Magnoliopsida</taxon>
        <taxon>Liliopsida</taxon>
        <taxon>Poales</taxon>
        <taxon>Poaceae</taxon>
        <taxon>BOP clade</taxon>
        <taxon>Oryzoideae</taxon>
        <taxon>Oryzeae</taxon>
        <taxon>Oryzinae</taxon>
        <taxon>Oryza</taxon>
        <taxon>Oryza meyeriana</taxon>
    </lineage>
</organism>
<dbReference type="EMBL" id="SPHZ02000010">
    <property type="protein sequence ID" value="KAF0895490.1"/>
    <property type="molecule type" value="Genomic_DNA"/>
</dbReference>
<comment type="caution">
    <text evidence="2">The sequence shown here is derived from an EMBL/GenBank/DDBJ whole genome shotgun (WGS) entry which is preliminary data.</text>
</comment>
<feature type="region of interest" description="Disordered" evidence="1">
    <location>
        <begin position="1"/>
        <end position="24"/>
    </location>
</feature>
<sequence>MKASPPRESARPRPTRLAAARQPAQHRPCLNMLTYAGVAGLAPTRVRSASPPTAGCWFWVRAAKNSPFERLHLRTGLPHA</sequence>
<keyword evidence="3" id="KW-1185">Reference proteome</keyword>